<organism evidence="2 3">
    <name type="scientific">Leptolinea tardivitalis</name>
    <dbReference type="NCBI Taxonomy" id="229920"/>
    <lineage>
        <taxon>Bacteria</taxon>
        <taxon>Bacillati</taxon>
        <taxon>Chloroflexota</taxon>
        <taxon>Anaerolineae</taxon>
        <taxon>Anaerolineales</taxon>
        <taxon>Anaerolineaceae</taxon>
        <taxon>Leptolinea</taxon>
    </lineage>
</organism>
<feature type="transmembrane region" description="Helical" evidence="1">
    <location>
        <begin position="335"/>
        <end position="355"/>
    </location>
</feature>
<evidence type="ECO:0008006" key="4">
    <source>
        <dbReference type="Google" id="ProtNLM"/>
    </source>
</evidence>
<dbReference type="STRING" id="229920.ADM99_05190"/>
<proteinExistence type="predicted"/>
<name>A0A0P6XCD7_9CHLR</name>
<reference evidence="2 3" key="1">
    <citation type="submission" date="2015-07" db="EMBL/GenBank/DDBJ databases">
        <title>Genome sequence of Leptolinea tardivitalis DSM 16556.</title>
        <authorList>
            <person name="Hemp J."/>
            <person name="Ward L.M."/>
            <person name="Pace L.A."/>
            <person name="Fischer W.W."/>
        </authorList>
    </citation>
    <scope>NUCLEOTIDE SEQUENCE [LARGE SCALE GENOMIC DNA]</scope>
    <source>
        <strain evidence="2 3">YMTK-2</strain>
    </source>
</reference>
<dbReference type="Proteomes" id="UP000050430">
    <property type="component" value="Unassembled WGS sequence"/>
</dbReference>
<feature type="transmembrane region" description="Helical" evidence="1">
    <location>
        <begin position="142"/>
        <end position="162"/>
    </location>
</feature>
<evidence type="ECO:0000256" key="1">
    <source>
        <dbReference type="SAM" id="Phobius"/>
    </source>
</evidence>
<feature type="transmembrane region" description="Helical" evidence="1">
    <location>
        <begin position="21"/>
        <end position="41"/>
    </location>
</feature>
<keyword evidence="1" id="KW-0812">Transmembrane</keyword>
<feature type="transmembrane region" description="Helical" evidence="1">
    <location>
        <begin position="215"/>
        <end position="236"/>
    </location>
</feature>
<feature type="transmembrane region" description="Helical" evidence="1">
    <location>
        <begin position="115"/>
        <end position="135"/>
    </location>
</feature>
<keyword evidence="1" id="KW-0472">Membrane</keyword>
<feature type="transmembrane region" description="Helical" evidence="1">
    <location>
        <begin position="375"/>
        <end position="396"/>
    </location>
</feature>
<gene>
    <name evidence="2" type="ORF">ADM99_05190</name>
</gene>
<feature type="transmembrane region" description="Helical" evidence="1">
    <location>
        <begin position="526"/>
        <end position="544"/>
    </location>
</feature>
<feature type="transmembrane region" description="Helical" evidence="1">
    <location>
        <begin position="292"/>
        <end position="315"/>
    </location>
</feature>
<feature type="transmembrane region" description="Helical" evidence="1">
    <location>
        <begin position="439"/>
        <end position="465"/>
    </location>
</feature>
<feature type="transmembrane region" description="Helical" evidence="1">
    <location>
        <begin position="501"/>
        <end position="520"/>
    </location>
</feature>
<feature type="transmembrane region" description="Helical" evidence="1">
    <location>
        <begin position="168"/>
        <end position="185"/>
    </location>
</feature>
<protein>
    <recommendedName>
        <fullName evidence="4">Glycosyltransferase RgtA/B/C/D-like domain-containing protein</fullName>
    </recommendedName>
</protein>
<dbReference type="AlphaFoldDB" id="A0A0P6XCD7"/>
<evidence type="ECO:0000313" key="2">
    <source>
        <dbReference type="EMBL" id="KPL72521.1"/>
    </source>
</evidence>
<keyword evidence="3" id="KW-1185">Reference proteome</keyword>
<accession>A0A0P6XCD7</accession>
<evidence type="ECO:0000313" key="3">
    <source>
        <dbReference type="Proteomes" id="UP000050430"/>
    </source>
</evidence>
<comment type="caution">
    <text evidence="2">The sequence shown here is derived from an EMBL/GenBank/DDBJ whole genome shotgun (WGS) entry which is preliminary data.</text>
</comment>
<keyword evidence="1" id="KW-1133">Transmembrane helix</keyword>
<sequence length="662" mass="76897">MSRFIRKKDRIIEVNKQLENNRTLPLIILIVTGLIIGFFLFDDYGASWDEPDLYTYADQSIRAYSIHDRISGQFSLDSLLGPDNLRLYGPAYLIFGRLVVNLFKFCLPGVLEIDLWHLVNFWVYWAGMIVFYLLLLRWFKPLVSLLTVLLFATQPVVFGISWIDPKDIPFMVLFIISLYFGLKLVDRLSDAFRDPVLVENRNDLLVFKKETLRKLNIVCLCLISLSIIIFLFSPTIENTIRSTIMGMQERSESDLIYTIFHNLARQSQTVPLKSYAGKAVSIFYTFRSGLTFLSIFLTTFSFSLKLFPLWINRLIFLIKSVNASYFKKGIRNKNIWTLSIACFFLGVTTSTRVLGPLMGILTVLELCRHFRWRSLPIIALYFMGTVVITYIFWPYLWQDTIQRFIDVFIHMSDNPVSVGVLFRGTVYDSKDLPADYLPWLLGVTLTIPSLFFIITGFLIYCFRLVSKKIDIGTWIFVAWLMIPLGYVLIFRPAMYDNYRHFLFILPALFFFSALSFDSLLNIKKSYLIQVLCFVAALSGCLGIVRDHPYEYSFYNSLVGGMEGAAGKYETDYWLTCYRELTEQVNRNESNANNIFVAFVPNLVRYYADKRFEIIKANDPSYPPDSLLFLPLRREALYQYQELPVAYRIQNGNVTLCLARRVE</sequence>
<dbReference type="EMBL" id="LGCK01000007">
    <property type="protein sequence ID" value="KPL72521.1"/>
    <property type="molecule type" value="Genomic_DNA"/>
</dbReference>
<feature type="transmembrane region" description="Helical" evidence="1">
    <location>
        <begin position="471"/>
        <end position="489"/>
    </location>
</feature>